<dbReference type="RefSeq" id="WP_398282911.1">
    <property type="nucleotide sequence ID" value="NZ_JBITLV010000006.1"/>
</dbReference>
<comment type="caution">
    <text evidence="1">The sequence shown here is derived from an EMBL/GenBank/DDBJ whole genome shotgun (WGS) entry which is preliminary data.</text>
</comment>
<keyword evidence="2" id="KW-1185">Reference proteome</keyword>
<dbReference type="EMBL" id="JBITLV010000006">
    <property type="protein sequence ID" value="MFI7588812.1"/>
    <property type="molecule type" value="Genomic_DNA"/>
</dbReference>
<name>A0ABW8AT84_9ACTN</name>
<evidence type="ECO:0008006" key="3">
    <source>
        <dbReference type="Google" id="ProtNLM"/>
    </source>
</evidence>
<accession>A0ABW8AT84</accession>
<proteinExistence type="predicted"/>
<evidence type="ECO:0000313" key="2">
    <source>
        <dbReference type="Proteomes" id="UP001612915"/>
    </source>
</evidence>
<organism evidence="1 2">
    <name type="scientific">Spongisporangium articulatum</name>
    <dbReference type="NCBI Taxonomy" id="3362603"/>
    <lineage>
        <taxon>Bacteria</taxon>
        <taxon>Bacillati</taxon>
        <taxon>Actinomycetota</taxon>
        <taxon>Actinomycetes</taxon>
        <taxon>Kineosporiales</taxon>
        <taxon>Kineosporiaceae</taxon>
        <taxon>Spongisporangium</taxon>
    </lineage>
</organism>
<dbReference type="Proteomes" id="UP001612915">
    <property type="component" value="Unassembled WGS sequence"/>
</dbReference>
<protein>
    <recommendedName>
        <fullName evidence="3">Resolvase/invertase-type recombinase catalytic domain-containing protein</fullName>
    </recommendedName>
</protein>
<sequence>MARPAPLAVGLVRAAPRKTMQERFRGKVRFGAWALKEGYALVETFEVSSAPAQDAKTIGAVRDLVDRCSIPTLIVMDDVPEQAVDRVRVGHELRVLTVAPELVETQR</sequence>
<reference evidence="1 2" key="1">
    <citation type="submission" date="2024-10" db="EMBL/GenBank/DDBJ databases">
        <title>The Natural Products Discovery Center: Release of the First 8490 Sequenced Strains for Exploring Actinobacteria Biosynthetic Diversity.</title>
        <authorList>
            <person name="Kalkreuter E."/>
            <person name="Kautsar S.A."/>
            <person name="Yang D."/>
            <person name="Bader C.D."/>
            <person name="Teijaro C.N."/>
            <person name="Fluegel L."/>
            <person name="Davis C.M."/>
            <person name="Simpson J.R."/>
            <person name="Lauterbach L."/>
            <person name="Steele A.D."/>
            <person name="Gui C."/>
            <person name="Meng S."/>
            <person name="Li G."/>
            <person name="Viehrig K."/>
            <person name="Ye F."/>
            <person name="Su P."/>
            <person name="Kiefer A.F."/>
            <person name="Nichols A."/>
            <person name="Cepeda A.J."/>
            <person name="Yan W."/>
            <person name="Fan B."/>
            <person name="Jiang Y."/>
            <person name="Adhikari A."/>
            <person name="Zheng C.-J."/>
            <person name="Schuster L."/>
            <person name="Cowan T.M."/>
            <person name="Smanski M.J."/>
            <person name="Chevrette M.G."/>
            <person name="De Carvalho L.P.S."/>
            <person name="Shen B."/>
        </authorList>
    </citation>
    <scope>NUCLEOTIDE SEQUENCE [LARGE SCALE GENOMIC DNA]</scope>
    <source>
        <strain evidence="1 2">NPDC049639</strain>
    </source>
</reference>
<evidence type="ECO:0000313" key="1">
    <source>
        <dbReference type="EMBL" id="MFI7588812.1"/>
    </source>
</evidence>
<gene>
    <name evidence="1" type="ORF">ACIB24_17225</name>
</gene>